<evidence type="ECO:0000256" key="7">
    <source>
        <dbReference type="ARBA" id="ARBA00038093"/>
    </source>
</evidence>
<dbReference type="InterPro" id="IPR029060">
    <property type="entry name" value="PIN-like_dom_sf"/>
</dbReference>
<evidence type="ECO:0000256" key="3">
    <source>
        <dbReference type="ARBA" id="ARBA00022722"/>
    </source>
</evidence>
<dbReference type="EMBL" id="WLZY01000006">
    <property type="protein sequence ID" value="NDL59122.1"/>
    <property type="molecule type" value="Genomic_DNA"/>
</dbReference>
<dbReference type="InterPro" id="IPR050556">
    <property type="entry name" value="Type_II_TA_system_RNase"/>
</dbReference>
<feature type="region of interest" description="Disordered" evidence="9">
    <location>
        <begin position="129"/>
        <end position="151"/>
    </location>
</feature>
<keyword evidence="2 8" id="KW-1277">Toxin-antitoxin system</keyword>
<organism evidence="11 12">
    <name type="scientific">Phytoactinopolyspora mesophila</name>
    <dbReference type="NCBI Taxonomy" id="2650750"/>
    <lineage>
        <taxon>Bacteria</taxon>
        <taxon>Bacillati</taxon>
        <taxon>Actinomycetota</taxon>
        <taxon>Actinomycetes</taxon>
        <taxon>Jiangellales</taxon>
        <taxon>Jiangellaceae</taxon>
        <taxon>Phytoactinopolyspora</taxon>
    </lineage>
</organism>
<dbReference type="Proteomes" id="UP000460435">
    <property type="component" value="Unassembled WGS sequence"/>
</dbReference>
<accession>A0A7K3M837</accession>
<keyword evidence="5 8" id="KW-0378">Hydrolase</keyword>
<feature type="domain" description="PIN" evidence="10">
    <location>
        <begin position="4"/>
        <end position="122"/>
    </location>
</feature>
<comment type="similarity">
    <text evidence="7 8">Belongs to the PINc/VapC protein family.</text>
</comment>
<evidence type="ECO:0000256" key="8">
    <source>
        <dbReference type="HAMAP-Rule" id="MF_00265"/>
    </source>
</evidence>
<dbReference type="EC" id="3.1.-.-" evidence="8"/>
<evidence type="ECO:0000313" key="12">
    <source>
        <dbReference type="Proteomes" id="UP000460435"/>
    </source>
</evidence>
<dbReference type="GO" id="GO:0000287">
    <property type="term" value="F:magnesium ion binding"/>
    <property type="evidence" value="ECO:0007669"/>
    <property type="project" value="UniProtKB-UniRule"/>
</dbReference>
<dbReference type="AlphaFoldDB" id="A0A7K3M837"/>
<comment type="caution">
    <text evidence="11">The sequence shown here is derived from an EMBL/GenBank/DDBJ whole genome shotgun (WGS) entry which is preliminary data.</text>
</comment>
<evidence type="ECO:0000313" key="11">
    <source>
        <dbReference type="EMBL" id="NDL59122.1"/>
    </source>
</evidence>
<protein>
    <recommendedName>
        <fullName evidence="8">Ribonuclease VapC</fullName>
        <shortName evidence="8">RNase VapC</shortName>
        <ecNumber evidence="8">3.1.-.-</ecNumber>
    </recommendedName>
    <alternativeName>
        <fullName evidence="8">Toxin VapC</fullName>
    </alternativeName>
</protein>
<dbReference type="GO" id="GO:0004540">
    <property type="term" value="F:RNA nuclease activity"/>
    <property type="evidence" value="ECO:0007669"/>
    <property type="project" value="InterPro"/>
</dbReference>
<evidence type="ECO:0000256" key="2">
    <source>
        <dbReference type="ARBA" id="ARBA00022649"/>
    </source>
</evidence>
<evidence type="ECO:0000256" key="6">
    <source>
        <dbReference type="ARBA" id="ARBA00022842"/>
    </source>
</evidence>
<evidence type="ECO:0000256" key="9">
    <source>
        <dbReference type="SAM" id="MobiDB-lite"/>
    </source>
</evidence>
<comment type="cofactor">
    <cofactor evidence="1 8">
        <name>Mg(2+)</name>
        <dbReference type="ChEBI" id="CHEBI:18420"/>
    </cofactor>
</comment>
<dbReference type="InterPro" id="IPR002716">
    <property type="entry name" value="PIN_dom"/>
</dbReference>
<evidence type="ECO:0000256" key="4">
    <source>
        <dbReference type="ARBA" id="ARBA00022723"/>
    </source>
</evidence>
<proteinExistence type="inferred from homology"/>
<keyword evidence="3 8" id="KW-0540">Nuclease</keyword>
<dbReference type="Pfam" id="PF01850">
    <property type="entry name" value="PIN"/>
    <property type="match status" value="1"/>
</dbReference>
<dbReference type="InterPro" id="IPR022907">
    <property type="entry name" value="VapC_family"/>
</dbReference>
<reference evidence="11 12" key="1">
    <citation type="submission" date="2019-11" db="EMBL/GenBank/DDBJ databases">
        <authorList>
            <person name="Li X.-J."/>
            <person name="Feng X.-M."/>
        </authorList>
    </citation>
    <scope>NUCLEOTIDE SEQUENCE [LARGE SCALE GENOMIC DNA]</scope>
    <source>
        <strain evidence="11 12">XMNu-373</strain>
    </source>
</reference>
<dbReference type="Gene3D" id="3.40.50.1010">
    <property type="entry name" value="5'-nuclease"/>
    <property type="match status" value="1"/>
</dbReference>
<comment type="function">
    <text evidence="8">Toxic component of a toxin-antitoxin (TA) system. An RNase.</text>
</comment>
<evidence type="ECO:0000256" key="5">
    <source>
        <dbReference type="ARBA" id="ARBA00022801"/>
    </source>
</evidence>
<feature type="binding site" evidence="8">
    <location>
        <position position="7"/>
    </location>
    <ligand>
        <name>Mg(2+)</name>
        <dbReference type="ChEBI" id="CHEBI:18420"/>
    </ligand>
</feature>
<dbReference type="PANTHER" id="PTHR33653:SF1">
    <property type="entry name" value="RIBONUCLEASE VAPC2"/>
    <property type="match status" value="1"/>
</dbReference>
<keyword evidence="8" id="KW-0800">Toxin</keyword>
<dbReference type="RefSeq" id="WP_162451798.1">
    <property type="nucleotide sequence ID" value="NZ_WLZY01000006.1"/>
</dbReference>
<gene>
    <name evidence="8" type="primary">vapC</name>
    <name evidence="11" type="ORF">F7O44_18805</name>
</gene>
<keyword evidence="12" id="KW-1185">Reference proteome</keyword>
<dbReference type="GO" id="GO:0090729">
    <property type="term" value="F:toxin activity"/>
    <property type="evidence" value="ECO:0007669"/>
    <property type="project" value="UniProtKB-KW"/>
</dbReference>
<feature type="binding site" evidence="8">
    <location>
        <position position="97"/>
    </location>
    <ligand>
        <name>Mg(2+)</name>
        <dbReference type="ChEBI" id="CHEBI:18420"/>
    </ligand>
</feature>
<evidence type="ECO:0000259" key="10">
    <source>
        <dbReference type="Pfam" id="PF01850"/>
    </source>
</evidence>
<dbReference type="PANTHER" id="PTHR33653">
    <property type="entry name" value="RIBONUCLEASE VAPC2"/>
    <property type="match status" value="1"/>
</dbReference>
<dbReference type="HAMAP" id="MF_00265">
    <property type="entry name" value="VapC_Nob1"/>
    <property type="match status" value="1"/>
</dbReference>
<keyword evidence="6 8" id="KW-0460">Magnesium</keyword>
<dbReference type="GO" id="GO:0016787">
    <property type="term" value="F:hydrolase activity"/>
    <property type="evidence" value="ECO:0007669"/>
    <property type="project" value="UniProtKB-KW"/>
</dbReference>
<name>A0A7K3M837_9ACTN</name>
<sequence length="151" mass="17123">MIRYLIDSSGLWRIMRDERLRAAWSEVLSVQAIGSCHPQRLEFCRSARNADEYDDMTHMFEDLYPDVTVHKSAWRWADAAQRRLLRHGAHRAMSAVDLLICATAAHHGVVVLHDNNDFATAARHLPDVAERRVRDTPPASPDDGTTIVVNP</sequence>
<evidence type="ECO:0000256" key="1">
    <source>
        <dbReference type="ARBA" id="ARBA00001946"/>
    </source>
</evidence>
<keyword evidence="4 8" id="KW-0479">Metal-binding</keyword>
<dbReference type="SUPFAM" id="SSF88723">
    <property type="entry name" value="PIN domain-like"/>
    <property type="match status" value="1"/>
</dbReference>